<dbReference type="FunFam" id="1.10.510.10:FF:000571">
    <property type="entry name" value="Maternal embryonic leucine zipper kinase"/>
    <property type="match status" value="1"/>
</dbReference>
<keyword evidence="4 12" id="KW-0723">Serine/threonine-protein kinase</keyword>
<dbReference type="PROSITE" id="PS00107">
    <property type="entry name" value="PROTEIN_KINASE_ATP"/>
    <property type="match status" value="1"/>
</dbReference>
<proteinExistence type="inferred from homology"/>
<dbReference type="GO" id="GO:0004674">
    <property type="term" value="F:protein serine/threonine kinase activity"/>
    <property type="evidence" value="ECO:0007669"/>
    <property type="project" value="UniProtKB-KW"/>
</dbReference>
<evidence type="ECO:0000256" key="6">
    <source>
        <dbReference type="ARBA" id="ARBA00022741"/>
    </source>
</evidence>
<accession>A0A183CZZ9</accession>
<dbReference type="InterPro" id="IPR008271">
    <property type="entry name" value="Ser/Thr_kinase_AS"/>
</dbReference>
<feature type="domain" description="Protein kinase" evidence="13">
    <location>
        <begin position="14"/>
        <end position="281"/>
    </location>
</feature>
<name>A0A183CZZ9_9BILA</name>
<evidence type="ECO:0000256" key="2">
    <source>
        <dbReference type="ARBA" id="ARBA00012513"/>
    </source>
</evidence>
<comment type="catalytic activity">
    <reaction evidence="10">
        <text>L-seryl-[protein] + ATP = O-phospho-L-seryl-[protein] + ADP + H(+)</text>
        <dbReference type="Rhea" id="RHEA:17989"/>
        <dbReference type="Rhea" id="RHEA-COMP:9863"/>
        <dbReference type="Rhea" id="RHEA-COMP:11604"/>
        <dbReference type="ChEBI" id="CHEBI:15378"/>
        <dbReference type="ChEBI" id="CHEBI:29999"/>
        <dbReference type="ChEBI" id="CHEBI:30616"/>
        <dbReference type="ChEBI" id="CHEBI:83421"/>
        <dbReference type="ChEBI" id="CHEBI:456216"/>
        <dbReference type="EC" id="2.7.11.1"/>
    </reaction>
</comment>
<protein>
    <recommendedName>
        <fullName evidence="2">non-specific serine/threonine protein kinase</fullName>
        <ecNumber evidence="2">2.7.11.1</ecNumber>
    </recommendedName>
</protein>
<evidence type="ECO:0000256" key="4">
    <source>
        <dbReference type="ARBA" id="ARBA00022527"/>
    </source>
</evidence>
<evidence type="ECO:0000313" key="15">
    <source>
        <dbReference type="Proteomes" id="UP000271098"/>
    </source>
</evidence>
<reference evidence="14 15" key="2">
    <citation type="submission" date="2018-11" db="EMBL/GenBank/DDBJ databases">
        <authorList>
            <consortium name="Pathogen Informatics"/>
        </authorList>
    </citation>
    <scope>NUCLEOTIDE SEQUENCE [LARGE SCALE GENOMIC DNA]</scope>
</reference>
<dbReference type="PANTHER" id="PTHR24348:SF65">
    <property type="entry name" value="SERINE_THREONINE-PROTEIN KINASE ULK3"/>
    <property type="match status" value="1"/>
</dbReference>
<keyword evidence="7" id="KW-0418">Kinase</keyword>
<dbReference type="SUPFAM" id="SSF56112">
    <property type="entry name" value="Protein kinase-like (PK-like)"/>
    <property type="match status" value="1"/>
</dbReference>
<keyword evidence="3" id="KW-0963">Cytoplasm</keyword>
<dbReference type="Pfam" id="PF00069">
    <property type="entry name" value="Pkinase"/>
    <property type="match status" value="1"/>
</dbReference>
<evidence type="ECO:0000256" key="12">
    <source>
        <dbReference type="RuleBase" id="RU000304"/>
    </source>
</evidence>
<dbReference type="WBParaSite" id="GPUH_0000204501-mRNA-1">
    <property type="protein sequence ID" value="GPUH_0000204501-mRNA-1"/>
    <property type="gene ID" value="GPUH_0000204501"/>
</dbReference>
<dbReference type="GO" id="GO:0042594">
    <property type="term" value="P:response to starvation"/>
    <property type="evidence" value="ECO:0007669"/>
    <property type="project" value="TreeGrafter"/>
</dbReference>
<evidence type="ECO:0000256" key="7">
    <source>
        <dbReference type="ARBA" id="ARBA00022777"/>
    </source>
</evidence>
<dbReference type="GO" id="GO:0000422">
    <property type="term" value="P:autophagy of mitochondrion"/>
    <property type="evidence" value="ECO:0007669"/>
    <property type="project" value="TreeGrafter"/>
</dbReference>
<evidence type="ECO:0000259" key="13">
    <source>
        <dbReference type="PROSITE" id="PS50011"/>
    </source>
</evidence>
<dbReference type="PROSITE" id="PS00108">
    <property type="entry name" value="PROTEIN_KINASE_ST"/>
    <property type="match status" value="1"/>
</dbReference>
<reference evidence="16" key="1">
    <citation type="submission" date="2016-06" db="UniProtKB">
        <authorList>
            <consortium name="WormBaseParasite"/>
        </authorList>
    </citation>
    <scope>IDENTIFICATION</scope>
</reference>
<comment type="cofactor">
    <cofactor evidence="1">
        <name>Mg(2+)</name>
        <dbReference type="ChEBI" id="CHEBI:18420"/>
    </cofactor>
</comment>
<evidence type="ECO:0000256" key="11">
    <source>
        <dbReference type="PROSITE-ProRule" id="PRU10141"/>
    </source>
</evidence>
<evidence type="ECO:0000256" key="3">
    <source>
        <dbReference type="ARBA" id="ARBA00022490"/>
    </source>
</evidence>
<evidence type="ECO:0000256" key="5">
    <source>
        <dbReference type="ARBA" id="ARBA00022679"/>
    </source>
</evidence>
<dbReference type="GO" id="GO:0005776">
    <property type="term" value="C:autophagosome"/>
    <property type="evidence" value="ECO:0007669"/>
    <property type="project" value="TreeGrafter"/>
</dbReference>
<dbReference type="GO" id="GO:0034045">
    <property type="term" value="C:phagophore assembly site membrane"/>
    <property type="evidence" value="ECO:0007669"/>
    <property type="project" value="TreeGrafter"/>
</dbReference>
<keyword evidence="8 11" id="KW-0067">ATP-binding</keyword>
<dbReference type="GO" id="GO:0000045">
    <property type="term" value="P:autophagosome assembly"/>
    <property type="evidence" value="ECO:0007669"/>
    <property type="project" value="TreeGrafter"/>
</dbReference>
<comment type="catalytic activity">
    <reaction evidence="9">
        <text>L-threonyl-[protein] + ATP = O-phospho-L-threonyl-[protein] + ADP + H(+)</text>
        <dbReference type="Rhea" id="RHEA:46608"/>
        <dbReference type="Rhea" id="RHEA-COMP:11060"/>
        <dbReference type="Rhea" id="RHEA-COMP:11605"/>
        <dbReference type="ChEBI" id="CHEBI:15378"/>
        <dbReference type="ChEBI" id="CHEBI:30013"/>
        <dbReference type="ChEBI" id="CHEBI:30616"/>
        <dbReference type="ChEBI" id="CHEBI:61977"/>
        <dbReference type="ChEBI" id="CHEBI:456216"/>
        <dbReference type="EC" id="2.7.11.1"/>
    </reaction>
</comment>
<keyword evidence="6 11" id="KW-0547">Nucleotide-binding</keyword>
<dbReference type="InterPro" id="IPR011009">
    <property type="entry name" value="Kinase-like_dom_sf"/>
</dbReference>
<evidence type="ECO:0000256" key="10">
    <source>
        <dbReference type="ARBA" id="ARBA00048679"/>
    </source>
</evidence>
<dbReference type="PANTHER" id="PTHR24348">
    <property type="entry name" value="SERINE/THREONINE-PROTEIN KINASE UNC-51-RELATED"/>
    <property type="match status" value="1"/>
</dbReference>
<dbReference type="InterPro" id="IPR000719">
    <property type="entry name" value="Prot_kinase_dom"/>
</dbReference>
<dbReference type="GO" id="GO:0061709">
    <property type="term" value="P:reticulophagy"/>
    <property type="evidence" value="ECO:0007669"/>
    <property type="project" value="TreeGrafter"/>
</dbReference>
<dbReference type="GO" id="GO:0010506">
    <property type="term" value="P:regulation of autophagy"/>
    <property type="evidence" value="ECO:0007669"/>
    <property type="project" value="InterPro"/>
</dbReference>
<dbReference type="AlphaFoldDB" id="A0A183CZZ9"/>
<dbReference type="PROSITE" id="PS50011">
    <property type="entry name" value="PROTEIN_KINASE_DOM"/>
    <property type="match status" value="1"/>
</dbReference>
<gene>
    <name evidence="14" type="ORF">GPUH_LOCUS2040</name>
</gene>
<keyword evidence="15" id="KW-1185">Reference proteome</keyword>
<comment type="similarity">
    <text evidence="12">Belongs to the protein kinase superfamily.</text>
</comment>
<feature type="binding site" evidence="11">
    <location>
        <position position="48"/>
    </location>
    <ligand>
        <name>ATP</name>
        <dbReference type="ChEBI" id="CHEBI:30616"/>
    </ligand>
</feature>
<dbReference type="GO" id="GO:0005524">
    <property type="term" value="F:ATP binding"/>
    <property type="evidence" value="ECO:0007669"/>
    <property type="project" value="UniProtKB-UniRule"/>
</dbReference>
<dbReference type="InterPro" id="IPR045269">
    <property type="entry name" value="Atg1-like"/>
</dbReference>
<dbReference type="GO" id="GO:0034727">
    <property type="term" value="P:piecemeal microautophagy of the nucleus"/>
    <property type="evidence" value="ECO:0007669"/>
    <property type="project" value="TreeGrafter"/>
</dbReference>
<dbReference type="EC" id="2.7.11.1" evidence="2"/>
<evidence type="ECO:0000313" key="16">
    <source>
        <dbReference type="WBParaSite" id="GPUH_0000204501-mRNA-1"/>
    </source>
</evidence>
<dbReference type="InterPro" id="IPR017441">
    <property type="entry name" value="Protein_kinase_ATP_BS"/>
</dbReference>
<dbReference type="SMART" id="SM00220">
    <property type="entry name" value="S_TKc"/>
    <property type="match status" value="1"/>
</dbReference>
<evidence type="ECO:0000256" key="1">
    <source>
        <dbReference type="ARBA" id="ARBA00001946"/>
    </source>
</evidence>
<evidence type="ECO:0000256" key="9">
    <source>
        <dbReference type="ARBA" id="ARBA00047899"/>
    </source>
</evidence>
<evidence type="ECO:0000256" key="8">
    <source>
        <dbReference type="ARBA" id="ARBA00022840"/>
    </source>
</evidence>
<dbReference type="GO" id="GO:0005829">
    <property type="term" value="C:cytosol"/>
    <property type="evidence" value="ECO:0007669"/>
    <property type="project" value="TreeGrafter"/>
</dbReference>
<dbReference type="EMBL" id="UYRT01002829">
    <property type="protein sequence ID" value="VDK31668.1"/>
    <property type="molecule type" value="Genomic_DNA"/>
</dbReference>
<keyword evidence="5" id="KW-0808">Transferase</keyword>
<organism evidence="16">
    <name type="scientific">Gongylonema pulchrum</name>
    <dbReference type="NCBI Taxonomy" id="637853"/>
    <lineage>
        <taxon>Eukaryota</taxon>
        <taxon>Metazoa</taxon>
        <taxon>Ecdysozoa</taxon>
        <taxon>Nematoda</taxon>
        <taxon>Chromadorea</taxon>
        <taxon>Rhabditida</taxon>
        <taxon>Spirurina</taxon>
        <taxon>Spiruromorpha</taxon>
        <taxon>Spiruroidea</taxon>
        <taxon>Gongylonematidae</taxon>
        <taxon>Gongylonema</taxon>
    </lineage>
</organism>
<dbReference type="OrthoDB" id="346907at2759"/>
<dbReference type="Gene3D" id="1.10.510.10">
    <property type="entry name" value="Transferase(Phosphotransferase) domain 1"/>
    <property type="match status" value="1"/>
</dbReference>
<dbReference type="Proteomes" id="UP000271098">
    <property type="component" value="Unassembled WGS sequence"/>
</dbReference>
<evidence type="ECO:0000313" key="14">
    <source>
        <dbReference type="EMBL" id="VDK31668.1"/>
    </source>
</evidence>
<sequence length="348" mass="39041">MPNDNNIPSTVAGYNICERIGSGSFSSVFKAVSTSPGPNGVRTTVAIKVMDMLAANASKLTSDCVVSEIRILKSLKHRFLFFFLSSSISVCTWDRNNIYLIMEFCGGGDLGSFIKLYGSLPEAITRRLFCQLASAIQYMRALNVAHMDLKPQNILLTNRYKPFIKISDFGLSQYLKNDEHASSFRGSPLYMAPEILCHGPYDSRVDLWSCGVILYECLYGMPPFTADAYENLVDQILSQRSINFPMNVRLSFDCLDLLQALLVRNPRHRITFERFFAHPFVGLAKAASFAEIEKADNYVEKSRQAEAESVRFFFDLTAAVPSPVVCDRPCLFLICRSTPYRGLGSKTR</sequence>